<dbReference type="InParanoid" id="A0A0C2SYT9"/>
<reference evidence="5 6" key="1">
    <citation type="submission" date="2014-04" db="EMBL/GenBank/DDBJ databases">
        <title>Evolutionary Origins and Diversification of the Mycorrhizal Mutualists.</title>
        <authorList>
            <consortium name="DOE Joint Genome Institute"/>
            <consortium name="Mycorrhizal Genomics Consortium"/>
            <person name="Kohler A."/>
            <person name="Kuo A."/>
            <person name="Nagy L.G."/>
            <person name="Floudas D."/>
            <person name="Copeland A."/>
            <person name="Barry K.W."/>
            <person name="Cichocki N."/>
            <person name="Veneault-Fourrey C."/>
            <person name="LaButti K."/>
            <person name="Lindquist E.A."/>
            <person name="Lipzen A."/>
            <person name="Lundell T."/>
            <person name="Morin E."/>
            <person name="Murat C."/>
            <person name="Riley R."/>
            <person name="Ohm R."/>
            <person name="Sun H."/>
            <person name="Tunlid A."/>
            <person name="Henrissat B."/>
            <person name="Grigoriev I.V."/>
            <person name="Hibbett D.S."/>
            <person name="Martin F."/>
        </authorList>
    </citation>
    <scope>NUCLEOTIDE SEQUENCE [LARGE SCALE GENOMIC DNA]</scope>
    <source>
        <strain evidence="5 6">Koide BX008</strain>
    </source>
</reference>
<dbReference type="EMBL" id="KN818318">
    <property type="protein sequence ID" value="KIL59319.1"/>
    <property type="molecule type" value="Genomic_DNA"/>
</dbReference>
<evidence type="ECO:0000256" key="1">
    <source>
        <dbReference type="ARBA" id="ARBA00004340"/>
    </source>
</evidence>
<dbReference type="OrthoDB" id="3021697at2759"/>
<evidence type="ECO:0000313" key="5">
    <source>
        <dbReference type="EMBL" id="KIL59319.1"/>
    </source>
</evidence>
<protein>
    <recommendedName>
        <fullName evidence="4">Crinkler effector protein N-terminal domain-containing protein</fullName>
    </recommendedName>
</protein>
<dbReference type="AlphaFoldDB" id="A0A0C2SYT9"/>
<organism evidence="5 6">
    <name type="scientific">Amanita muscaria (strain Koide BX008)</name>
    <dbReference type="NCBI Taxonomy" id="946122"/>
    <lineage>
        <taxon>Eukaryota</taxon>
        <taxon>Fungi</taxon>
        <taxon>Dikarya</taxon>
        <taxon>Basidiomycota</taxon>
        <taxon>Agaricomycotina</taxon>
        <taxon>Agaricomycetes</taxon>
        <taxon>Agaricomycetidae</taxon>
        <taxon>Agaricales</taxon>
        <taxon>Pluteineae</taxon>
        <taxon>Amanitaceae</taxon>
        <taxon>Amanita</taxon>
    </lineage>
</organism>
<accession>A0A0C2SYT9</accession>
<dbReference type="GO" id="GO:0005576">
    <property type="term" value="C:extracellular region"/>
    <property type="evidence" value="ECO:0007669"/>
    <property type="project" value="UniProtKB-SubCell"/>
</dbReference>
<evidence type="ECO:0000256" key="3">
    <source>
        <dbReference type="ARBA" id="ARBA00022525"/>
    </source>
</evidence>
<proteinExistence type="predicted"/>
<dbReference type="HOGENOM" id="CLU_079953_0_0_1"/>
<sequence length="200" mass="22650">MLRYRFRKANAPTLIVNFIVQPSWKDLASNITEEFKIPSSRVGVVFVNEAKATFTITDEEELQKFYKSLNQSYEEIKFVVQDLATPDPESIIQSGKQSAGSDDELRLFCWILGSDGPFSVEIGKGETVNDLKTVIKKKNEHTLAGIDDKTLAIWKLSPPIHSFELDKKLRHAQTLKDIEGCHKLLGPFDKLLEHFSSRAP</sequence>
<dbReference type="Pfam" id="PF20147">
    <property type="entry name" value="Crinkler"/>
    <property type="match status" value="1"/>
</dbReference>
<name>A0A0C2SYT9_AMAMK</name>
<evidence type="ECO:0000256" key="2">
    <source>
        <dbReference type="ARBA" id="ARBA00004613"/>
    </source>
</evidence>
<dbReference type="SUPFAM" id="SSF54277">
    <property type="entry name" value="CAD &amp; PB1 domains"/>
    <property type="match status" value="1"/>
</dbReference>
<comment type="subcellular location">
    <subcellularLocation>
        <location evidence="1">Host cell</location>
    </subcellularLocation>
    <subcellularLocation>
        <location evidence="2">Secreted</location>
    </subcellularLocation>
</comment>
<dbReference type="GO" id="GO:0043657">
    <property type="term" value="C:host cell"/>
    <property type="evidence" value="ECO:0007669"/>
    <property type="project" value="UniProtKB-SubCell"/>
</dbReference>
<keyword evidence="6" id="KW-1185">Reference proteome</keyword>
<evidence type="ECO:0000313" key="6">
    <source>
        <dbReference type="Proteomes" id="UP000054549"/>
    </source>
</evidence>
<dbReference type="InterPro" id="IPR045379">
    <property type="entry name" value="Crinkler_N"/>
</dbReference>
<gene>
    <name evidence="5" type="ORF">M378DRAFT_14933</name>
</gene>
<dbReference type="Proteomes" id="UP000054549">
    <property type="component" value="Unassembled WGS sequence"/>
</dbReference>
<keyword evidence="3" id="KW-0964">Secreted</keyword>
<feature type="domain" description="Crinkler effector protein N-terminal" evidence="4">
    <location>
        <begin position="105"/>
        <end position="196"/>
    </location>
</feature>
<evidence type="ECO:0000259" key="4">
    <source>
        <dbReference type="Pfam" id="PF20147"/>
    </source>
</evidence>